<proteinExistence type="predicted"/>
<evidence type="ECO:0000256" key="1">
    <source>
        <dbReference type="SAM" id="MobiDB-lite"/>
    </source>
</evidence>
<evidence type="ECO:0000313" key="2">
    <source>
        <dbReference type="EMBL" id="MDV2477426.1"/>
    </source>
</evidence>
<feature type="compositionally biased region" description="Basic and acidic residues" evidence="1">
    <location>
        <begin position="41"/>
        <end position="67"/>
    </location>
</feature>
<comment type="caution">
    <text evidence="2">The sequence shown here is derived from an EMBL/GenBank/DDBJ whole genome shotgun (WGS) entry which is preliminary data.</text>
</comment>
<reference evidence="2 3" key="1">
    <citation type="submission" date="2019-10" db="EMBL/GenBank/DDBJ databases">
        <title>Draft Genome Assembly of Rhodococcus zopfii DSM44189.</title>
        <authorList>
            <person name="Sutton J.M."/>
            <person name="Akob D.M."/>
            <person name="Bushman T.J."/>
        </authorList>
    </citation>
    <scope>NUCLEOTIDE SEQUENCE [LARGE SCALE GENOMIC DNA]</scope>
    <source>
        <strain evidence="2 3">DSM 44189</strain>
    </source>
</reference>
<keyword evidence="3" id="KW-1185">Reference proteome</keyword>
<protein>
    <submittedName>
        <fullName evidence="2">Uncharacterized protein</fullName>
    </submittedName>
</protein>
<feature type="region of interest" description="Disordered" evidence="1">
    <location>
        <begin position="22"/>
        <end position="83"/>
    </location>
</feature>
<sequence length="83" mass="8695">MAIIEFVDWSEAVFIVENASIRPVEPITPAAADGRQARGGAARDADQTTERTDQRGDTGEQSGELHRTHAGQAPVGVVGAGPQ</sequence>
<dbReference type="EMBL" id="WBMO01000005">
    <property type="protein sequence ID" value="MDV2477426.1"/>
    <property type="molecule type" value="Genomic_DNA"/>
</dbReference>
<dbReference type="Proteomes" id="UP001275440">
    <property type="component" value="Unassembled WGS sequence"/>
</dbReference>
<gene>
    <name evidence="2" type="ORF">F8M49_22255</name>
</gene>
<feature type="compositionally biased region" description="Low complexity" evidence="1">
    <location>
        <begin position="30"/>
        <end position="40"/>
    </location>
</feature>
<organism evidence="2 3">
    <name type="scientific">Rhodococcus zopfii</name>
    <dbReference type="NCBI Taxonomy" id="43772"/>
    <lineage>
        <taxon>Bacteria</taxon>
        <taxon>Bacillati</taxon>
        <taxon>Actinomycetota</taxon>
        <taxon>Actinomycetes</taxon>
        <taxon>Mycobacteriales</taxon>
        <taxon>Nocardiaceae</taxon>
        <taxon>Rhodococcus</taxon>
    </lineage>
</organism>
<evidence type="ECO:0000313" key="3">
    <source>
        <dbReference type="Proteomes" id="UP001275440"/>
    </source>
</evidence>
<name>A0ABU3WTV4_9NOCA</name>
<accession>A0ABU3WTV4</accession>